<dbReference type="Pfam" id="PF05485">
    <property type="entry name" value="THAP"/>
    <property type="match status" value="1"/>
</dbReference>
<evidence type="ECO:0000256" key="4">
    <source>
        <dbReference type="ARBA" id="ARBA00023125"/>
    </source>
</evidence>
<evidence type="ECO:0000256" key="1">
    <source>
        <dbReference type="ARBA" id="ARBA00022723"/>
    </source>
</evidence>
<name>A0A8C4T4K5_ERPCA</name>
<keyword evidence="2 5" id="KW-0863">Zinc-finger</keyword>
<sequence>MPQNCAAYGCKARRNLQTRKEGITFHKFPTDPILKKTWESALGRERFSASSSTVLCSQHFEEADVDRTGQIVRIREGAIPSVFSFPAHLQKKPLAKRKTKTSQRAAIPFEVTTKIDVGASESLPCDEHLYAAPPSPDRLKDKLTQAQARVEELQRQLRNAKDRERRCKMTLKSLLVDLKDRNLITEELKQKLGLYSDIPLDLL</sequence>
<dbReference type="InterPro" id="IPR006612">
    <property type="entry name" value="THAP_Znf"/>
</dbReference>
<dbReference type="PANTHER" id="PTHR47696">
    <property type="entry name" value="THAP DOMAIN-CONTAINING PROTEIN 2"/>
    <property type="match status" value="1"/>
</dbReference>
<gene>
    <name evidence="8" type="primary">LOC114667331</name>
</gene>
<keyword evidence="4 5" id="KW-0238">DNA-binding</keyword>
<dbReference type="GO" id="GO:0003677">
    <property type="term" value="F:DNA binding"/>
    <property type="evidence" value="ECO:0007669"/>
    <property type="project" value="UniProtKB-UniRule"/>
</dbReference>
<feature type="domain" description="THAP-type" evidence="7">
    <location>
        <begin position="1"/>
        <end position="83"/>
    </location>
</feature>
<reference evidence="8" key="2">
    <citation type="submission" date="2025-08" db="UniProtKB">
        <authorList>
            <consortium name="Ensembl"/>
        </authorList>
    </citation>
    <scope>IDENTIFICATION</scope>
</reference>
<dbReference type="GO" id="GO:0008270">
    <property type="term" value="F:zinc ion binding"/>
    <property type="evidence" value="ECO:0007669"/>
    <property type="project" value="UniProtKB-KW"/>
</dbReference>
<dbReference type="SMART" id="SM00980">
    <property type="entry name" value="THAP"/>
    <property type="match status" value="1"/>
</dbReference>
<protein>
    <submittedName>
        <fullName evidence="8">THAP domain-containing protein 6-like</fullName>
    </submittedName>
</protein>
<keyword evidence="9" id="KW-1185">Reference proteome</keyword>
<reference evidence="8" key="1">
    <citation type="submission" date="2021-06" db="EMBL/GenBank/DDBJ databases">
        <authorList>
            <consortium name="Wellcome Sanger Institute Data Sharing"/>
        </authorList>
    </citation>
    <scope>NUCLEOTIDE SEQUENCE [LARGE SCALE GENOMIC DNA]</scope>
</reference>
<dbReference type="AlphaFoldDB" id="A0A8C4T4K5"/>
<evidence type="ECO:0000256" key="3">
    <source>
        <dbReference type="ARBA" id="ARBA00022833"/>
    </source>
</evidence>
<dbReference type="Proteomes" id="UP000694620">
    <property type="component" value="Chromosome 17"/>
</dbReference>
<evidence type="ECO:0000256" key="6">
    <source>
        <dbReference type="SAM" id="Coils"/>
    </source>
</evidence>
<evidence type="ECO:0000313" key="9">
    <source>
        <dbReference type="Proteomes" id="UP000694620"/>
    </source>
</evidence>
<evidence type="ECO:0000259" key="7">
    <source>
        <dbReference type="PROSITE" id="PS50950"/>
    </source>
</evidence>
<dbReference type="RefSeq" id="XP_028678435.1">
    <property type="nucleotide sequence ID" value="XM_028822602.2"/>
</dbReference>
<keyword evidence="6" id="KW-0175">Coiled coil</keyword>
<dbReference type="SUPFAM" id="SSF57716">
    <property type="entry name" value="Glucocorticoid receptor-like (DNA-binding domain)"/>
    <property type="match status" value="1"/>
</dbReference>
<dbReference type="Gene3D" id="6.20.210.20">
    <property type="entry name" value="THAP domain"/>
    <property type="match status" value="1"/>
</dbReference>
<dbReference type="InterPro" id="IPR038441">
    <property type="entry name" value="THAP_Znf_sf"/>
</dbReference>
<dbReference type="Ensembl" id="ENSECRT00000026729.1">
    <property type="protein sequence ID" value="ENSECRP00000026184.1"/>
    <property type="gene ID" value="ENSECRG00000017695.1"/>
</dbReference>
<feature type="coiled-coil region" evidence="6">
    <location>
        <begin position="136"/>
        <end position="170"/>
    </location>
</feature>
<dbReference type="GeneTree" id="ENSGT00940000165627"/>
<dbReference type="OrthoDB" id="7312725at2759"/>
<keyword evidence="1" id="KW-0479">Metal-binding</keyword>
<evidence type="ECO:0000256" key="2">
    <source>
        <dbReference type="ARBA" id="ARBA00022771"/>
    </source>
</evidence>
<proteinExistence type="predicted"/>
<evidence type="ECO:0000313" key="8">
    <source>
        <dbReference type="Ensembl" id="ENSECRP00000026184.1"/>
    </source>
</evidence>
<dbReference type="PROSITE" id="PS50950">
    <property type="entry name" value="ZF_THAP"/>
    <property type="match status" value="1"/>
</dbReference>
<dbReference type="InterPro" id="IPR026521">
    <property type="entry name" value="THAP2"/>
</dbReference>
<dbReference type="PANTHER" id="PTHR47696:SF1">
    <property type="entry name" value="THAP DOMAIN-CONTAINING PROTEIN 2"/>
    <property type="match status" value="1"/>
</dbReference>
<accession>A0A8C4T4K5</accession>
<reference evidence="8" key="3">
    <citation type="submission" date="2025-09" db="UniProtKB">
        <authorList>
            <consortium name="Ensembl"/>
        </authorList>
    </citation>
    <scope>IDENTIFICATION</scope>
</reference>
<dbReference type="SMART" id="SM00692">
    <property type="entry name" value="DM3"/>
    <property type="match status" value="1"/>
</dbReference>
<evidence type="ECO:0000256" key="5">
    <source>
        <dbReference type="PROSITE-ProRule" id="PRU00309"/>
    </source>
</evidence>
<dbReference type="GeneID" id="114667331"/>
<organism evidence="8 9">
    <name type="scientific">Erpetoichthys calabaricus</name>
    <name type="common">Rope fish</name>
    <name type="synonym">Calamoichthys calabaricus</name>
    <dbReference type="NCBI Taxonomy" id="27687"/>
    <lineage>
        <taxon>Eukaryota</taxon>
        <taxon>Metazoa</taxon>
        <taxon>Chordata</taxon>
        <taxon>Craniata</taxon>
        <taxon>Vertebrata</taxon>
        <taxon>Euteleostomi</taxon>
        <taxon>Actinopterygii</taxon>
        <taxon>Polypteriformes</taxon>
        <taxon>Polypteridae</taxon>
        <taxon>Erpetoichthys</taxon>
    </lineage>
</organism>
<keyword evidence="3" id="KW-0862">Zinc</keyword>